<dbReference type="Pfam" id="PF23559">
    <property type="entry name" value="WHD_DRP"/>
    <property type="match status" value="1"/>
</dbReference>
<evidence type="ECO:0000259" key="5">
    <source>
        <dbReference type="Pfam" id="PF23559"/>
    </source>
</evidence>
<keyword evidence="2" id="KW-0963">Cytoplasm</keyword>
<keyword evidence="4" id="KW-0611">Plant defense</keyword>
<dbReference type="PANTHER" id="PTHR23155">
    <property type="entry name" value="DISEASE RESISTANCE PROTEIN RP"/>
    <property type="match status" value="1"/>
</dbReference>
<dbReference type="PANTHER" id="PTHR23155:SF1152">
    <property type="entry name" value="AAA+ ATPASE DOMAIN-CONTAINING PROTEIN"/>
    <property type="match status" value="1"/>
</dbReference>
<accession>A0A438H9X9</accession>
<dbReference type="InterPro" id="IPR036388">
    <property type="entry name" value="WH-like_DNA-bd_sf"/>
</dbReference>
<evidence type="ECO:0000313" key="7">
    <source>
        <dbReference type="Proteomes" id="UP000288805"/>
    </source>
</evidence>
<evidence type="ECO:0000313" key="6">
    <source>
        <dbReference type="EMBL" id="RVW81253.1"/>
    </source>
</evidence>
<proteinExistence type="predicted"/>
<protein>
    <submittedName>
        <fullName evidence="6">Disease resistance protein RPM1</fullName>
    </submittedName>
</protein>
<comment type="caution">
    <text evidence="6">The sequence shown here is derived from an EMBL/GenBank/DDBJ whole genome shotgun (WGS) entry which is preliminary data.</text>
</comment>
<evidence type="ECO:0000256" key="2">
    <source>
        <dbReference type="ARBA" id="ARBA00022490"/>
    </source>
</evidence>
<dbReference type="EMBL" id="QGNW01000255">
    <property type="protein sequence ID" value="RVW81253.1"/>
    <property type="molecule type" value="Genomic_DNA"/>
</dbReference>
<dbReference type="InterPro" id="IPR044974">
    <property type="entry name" value="Disease_R_plants"/>
</dbReference>
<gene>
    <name evidence="6" type="primary">RPM1_15</name>
    <name evidence="6" type="ORF">CK203_041081</name>
</gene>
<evidence type="ECO:0000256" key="4">
    <source>
        <dbReference type="ARBA" id="ARBA00022821"/>
    </source>
</evidence>
<keyword evidence="3" id="KW-0677">Repeat</keyword>
<sequence>MQRFAPCHCGGRRPAIHKREDKIIVGESACKYRLASNQGPESCMGILALSYNDLPYYLKSCFLYCGIFPEDSEIKTSKLIQLWLVEGFIQRRGKEPLEDIAEDYLYELIHRSMIQVAARKIDGRTHAFSHHTYLYKVILGGKLELSEEIGFYPPNLLELCLCFCELKNDPMFILEKLPKLKVLRLSDGHMLERNWSALLEDSFNSKA</sequence>
<comment type="subcellular location">
    <subcellularLocation>
        <location evidence="1">Cytoplasm</location>
    </subcellularLocation>
</comment>
<dbReference type="FunFam" id="1.10.10.10:FF:000322">
    <property type="entry name" value="Probable disease resistance protein At1g63360"/>
    <property type="match status" value="1"/>
</dbReference>
<feature type="domain" description="Disease resistance protein winged helix" evidence="5">
    <location>
        <begin position="67"/>
        <end position="135"/>
    </location>
</feature>
<dbReference type="GO" id="GO:0006952">
    <property type="term" value="P:defense response"/>
    <property type="evidence" value="ECO:0007669"/>
    <property type="project" value="UniProtKB-KW"/>
</dbReference>
<dbReference type="InterPro" id="IPR058922">
    <property type="entry name" value="WHD_DRP"/>
</dbReference>
<reference evidence="6 7" key="1">
    <citation type="journal article" date="2018" name="PLoS Genet.">
        <title>Population sequencing reveals clonal diversity and ancestral inbreeding in the grapevine cultivar Chardonnay.</title>
        <authorList>
            <person name="Roach M.J."/>
            <person name="Johnson D.L."/>
            <person name="Bohlmann J."/>
            <person name="van Vuuren H.J."/>
            <person name="Jones S.J."/>
            <person name="Pretorius I.S."/>
            <person name="Schmidt S.A."/>
            <person name="Borneman A.R."/>
        </authorList>
    </citation>
    <scope>NUCLEOTIDE SEQUENCE [LARGE SCALE GENOMIC DNA]</scope>
    <source>
        <strain evidence="7">cv. Chardonnay</strain>
        <tissue evidence="6">Leaf</tissue>
    </source>
</reference>
<evidence type="ECO:0000256" key="3">
    <source>
        <dbReference type="ARBA" id="ARBA00022737"/>
    </source>
</evidence>
<dbReference type="AlphaFoldDB" id="A0A438H9X9"/>
<dbReference type="Gene3D" id="1.10.10.10">
    <property type="entry name" value="Winged helix-like DNA-binding domain superfamily/Winged helix DNA-binding domain"/>
    <property type="match status" value="1"/>
</dbReference>
<dbReference type="SUPFAM" id="SSF52058">
    <property type="entry name" value="L domain-like"/>
    <property type="match status" value="1"/>
</dbReference>
<name>A0A438H9X9_VITVI</name>
<evidence type="ECO:0000256" key="1">
    <source>
        <dbReference type="ARBA" id="ARBA00004496"/>
    </source>
</evidence>
<organism evidence="6 7">
    <name type="scientific">Vitis vinifera</name>
    <name type="common">Grape</name>
    <dbReference type="NCBI Taxonomy" id="29760"/>
    <lineage>
        <taxon>Eukaryota</taxon>
        <taxon>Viridiplantae</taxon>
        <taxon>Streptophyta</taxon>
        <taxon>Embryophyta</taxon>
        <taxon>Tracheophyta</taxon>
        <taxon>Spermatophyta</taxon>
        <taxon>Magnoliopsida</taxon>
        <taxon>eudicotyledons</taxon>
        <taxon>Gunneridae</taxon>
        <taxon>Pentapetalae</taxon>
        <taxon>rosids</taxon>
        <taxon>Vitales</taxon>
        <taxon>Vitaceae</taxon>
        <taxon>Viteae</taxon>
        <taxon>Vitis</taxon>
    </lineage>
</organism>
<dbReference type="Proteomes" id="UP000288805">
    <property type="component" value="Unassembled WGS sequence"/>
</dbReference>